<dbReference type="InterPro" id="IPR041711">
    <property type="entry name" value="Met-tRNA-FMT_N"/>
</dbReference>
<proteinExistence type="inferred from homology"/>
<evidence type="ECO:0000313" key="12">
    <source>
        <dbReference type="EMBL" id="GGE16863.1"/>
    </source>
</evidence>
<evidence type="ECO:0000256" key="5">
    <source>
        <dbReference type="ARBA" id="ARBA00022679"/>
    </source>
</evidence>
<evidence type="ECO:0000256" key="3">
    <source>
        <dbReference type="ARBA" id="ARBA00012261"/>
    </source>
</evidence>
<evidence type="ECO:0000313" key="13">
    <source>
        <dbReference type="Proteomes" id="UP000625210"/>
    </source>
</evidence>
<dbReference type="SUPFAM" id="SSF50486">
    <property type="entry name" value="FMT C-terminal domain-like"/>
    <property type="match status" value="1"/>
</dbReference>
<keyword evidence="13" id="KW-1185">Reference proteome</keyword>
<dbReference type="PANTHER" id="PTHR11138:SF5">
    <property type="entry name" value="METHIONYL-TRNA FORMYLTRANSFERASE, MITOCHONDRIAL"/>
    <property type="match status" value="1"/>
</dbReference>
<comment type="caution">
    <text evidence="12">The sequence shown here is derived from an EMBL/GenBank/DDBJ whole genome shotgun (WGS) entry which is preliminary data.</text>
</comment>
<protein>
    <recommendedName>
        <fullName evidence="4 8">Methionyl-tRNA formyltransferase</fullName>
        <ecNumber evidence="3 8">2.1.2.9</ecNumber>
    </recommendedName>
</protein>
<dbReference type="SUPFAM" id="SSF53328">
    <property type="entry name" value="Formyltransferase"/>
    <property type="match status" value="1"/>
</dbReference>
<dbReference type="InterPro" id="IPR005793">
    <property type="entry name" value="Formyl_trans_C"/>
</dbReference>
<dbReference type="GO" id="GO:0004479">
    <property type="term" value="F:methionyl-tRNA formyltransferase activity"/>
    <property type="evidence" value="ECO:0007669"/>
    <property type="project" value="UniProtKB-UniRule"/>
</dbReference>
<reference evidence="12" key="2">
    <citation type="submission" date="2020-09" db="EMBL/GenBank/DDBJ databases">
        <authorList>
            <person name="Sun Q."/>
            <person name="Zhou Y."/>
        </authorList>
    </citation>
    <scope>NUCLEOTIDE SEQUENCE</scope>
    <source>
        <strain evidence="12">CGMCC 1.15179</strain>
    </source>
</reference>
<dbReference type="GO" id="GO:0005829">
    <property type="term" value="C:cytosol"/>
    <property type="evidence" value="ECO:0007669"/>
    <property type="project" value="TreeGrafter"/>
</dbReference>
<dbReference type="InterPro" id="IPR002376">
    <property type="entry name" value="Formyl_transf_N"/>
</dbReference>
<dbReference type="CDD" id="cd08704">
    <property type="entry name" value="Met_tRNA_FMT_C"/>
    <property type="match status" value="1"/>
</dbReference>
<sequence length="316" mass="34944">MSQRPRIVFMGTPDFAVPSLHMLMDKGYEVVGVITQPDRPVGRKRVLTPPPVKVAAEKMGLPVFQPERLREPEAVARFLAMKPDLVVTAAYGQLLPEEVLRAPKHGCINVHASLLPKYRGGAPIHHALINGEKETGVTIMYMVKELDAGDILSQQAIPITDEDDVGTLHDRLAKVGADLLAKTLPPLLEGTIQPIPQNPAEVTYAPNIRREDEKIDWTRPARDLFNQVRGLRPWPVAFTLWKGKPLKIWRALVLETETMEPPGTVLRVDEAGVVVAAGENALLIKELQPAGKKRMTADQFARGRNMEPGERLGEDS</sequence>
<feature type="region of interest" description="Disordered" evidence="9">
    <location>
        <begin position="294"/>
        <end position="316"/>
    </location>
</feature>
<evidence type="ECO:0000256" key="6">
    <source>
        <dbReference type="ARBA" id="ARBA00022917"/>
    </source>
</evidence>
<evidence type="ECO:0000256" key="2">
    <source>
        <dbReference type="ARBA" id="ARBA00010699"/>
    </source>
</evidence>
<feature type="domain" description="Formyl transferase C-terminal" evidence="11">
    <location>
        <begin position="207"/>
        <end position="304"/>
    </location>
</feature>
<evidence type="ECO:0000256" key="9">
    <source>
        <dbReference type="SAM" id="MobiDB-lite"/>
    </source>
</evidence>
<evidence type="ECO:0000259" key="11">
    <source>
        <dbReference type="Pfam" id="PF02911"/>
    </source>
</evidence>
<evidence type="ECO:0000259" key="10">
    <source>
        <dbReference type="Pfam" id="PF00551"/>
    </source>
</evidence>
<dbReference type="Pfam" id="PF00551">
    <property type="entry name" value="Formyl_trans_N"/>
    <property type="match status" value="1"/>
</dbReference>
<reference evidence="12" key="1">
    <citation type="journal article" date="2014" name="Int. J. Syst. Evol. Microbiol.">
        <title>Complete genome sequence of Corynebacterium casei LMG S-19264T (=DSM 44701T), isolated from a smear-ripened cheese.</title>
        <authorList>
            <consortium name="US DOE Joint Genome Institute (JGI-PGF)"/>
            <person name="Walter F."/>
            <person name="Albersmeier A."/>
            <person name="Kalinowski J."/>
            <person name="Ruckert C."/>
        </authorList>
    </citation>
    <scope>NUCLEOTIDE SEQUENCE</scope>
    <source>
        <strain evidence="12">CGMCC 1.15179</strain>
    </source>
</reference>
<organism evidence="12 13">
    <name type="scientific">Marinithermofilum abyssi</name>
    <dbReference type="NCBI Taxonomy" id="1571185"/>
    <lineage>
        <taxon>Bacteria</taxon>
        <taxon>Bacillati</taxon>
        <taxon>Bacillota</taxon>
        <taxon>Bacilli</taxon>
        <taxon>Bacillales</taxon>
        <taxon>Thermoactinomycetaceae</taxon>
        <taxon>Marinithermofilum</taxon>
    </lineage>
</organism>
<feature type="domain" description="Formyl transferase N-terminal" evidence="10">
    <location>
        <begin position="6"/>
        <end position="183"/>
    </location>
</feature>
<dbReference type="Proteomes" id="UP000625210">
    <property type="component" value="Unassembled WGS sequence"/>
</dbReference>
<evidence type="ECO:0000256" key="1">
    <source>
        <dbReference type="ARBA" id="ARBA00002606"/>
    </source>
</evidence>
<dbReference type="InterPro" id="IPR005794">
    <property type="entry name" value="Fmt"/>
</dbReference>
<comment type="similarity">
    <text evidence="2 8">Belongs to the Fmt family.</text>
</comment>
<dbReference type="Gene3D" id="3.40.50.170">
    <property type="entry name" value="Formyl transferase, N-terminal domain"/>
    <property type="match status" value="1"/>
</dbReference>
<dbReference type="InterPro" id="IPR036477">
    <property type="entry name" value="Formyl_transf_N_sf"/>
</dbReference>
<name>A0A8J2VI02_9BACL</name>
<dbReference type="Gene3D" id="3.10.25.10">
    <property type="entry name" value="Formyl transferase, C-terminal domain"/>
    <property type="match status" value="1"/>
</dbReference>
<dbReference type="InterPro" id="IPR001555">
    <property type="entry name" value="GART_AS"/>
</dbReference>
<dbReference type="InterPro" id="IPR011034">
    <property type="entry name" value="Formyl_transferase-like_C_sf"/>
</dbReference>
<dbReference type="InterPro" id="IPR044135">
    <property type="entry name" value="Met-tRNA-FMT_C"/>
</dbReference>
<accession>A0A8J2VI02</accession>
<dbReference type="PROSITE" id="PS00373">
    <property type="entry name" value="GART"/>
    <property type="match status" value="1"/>
</dbReference>
<comment type="function">
    <text evidence="1 8">Attaches a formyl group to the free amino group of methionyl-tRNA(fMet). The formyl group appears to play a dual role in the initiator identity of N-formylmethionyl-tRNA by promoting its recognition by IF2 and preventing the misappropriation of this tRNA by the elongation apparatus.</text>
</comment>
<evidence type="ECO:0000256" key="7">
    <source>
        <dbReference type="ARBA" id="ARBA00048558"/>
    </source>
</evidence>
<evidence type="ECO:0000256" key="8">
    <source>
        <dbReference type="HAMAP-Rule" id="MF_00182"/>
    </source>
</evidence>
<dbReference type="EMBL" id="BMHQ01000005">
    <property type="protein sequence ID" value="GGE16863.1"/>
    <property type="molecule type" value="Genomic_DNA"/>
</dbReference>
<dbReference type="PANTHER" id="PTHR11138">
    <property type="entry name" value="METHIONYL-TRNA FORMYLTRANSFERASE"/>
    <property type="match status" value="1"/>
</dbReference>
<feature type="binding site" evidence="8">
    <location>
        <begin position="113"/>
        <end position="116"/>
    </location>
    <ligand>
        <name>(6S)-5,6,7,8-tetrahydrofolate</name>
        <dbReference type="ChEBI" id="CHEBI:57453"/>
    </ligand>
</feature>
<keyword evidence="6 8" id="KW-0648">Protein biosynthesis</keyword>
<dbReference type="FunFam" id="3.40.50.170:FF:000004">
    <property type="entry name" value="Methionyl-tRNA formyltransferase"/>
    <property type="match status" value="1"/>
</dbReference>
<dbReference type="HAMAP" id="MF_00182">
    <property type="entry name" value="Formyl_trans"/>
    <property type="match status" value="1"/>
</dbReference>
<dbReference type="FunFam" id="3.40.50.12230:FF:000001">
    <property type="entry name" value="Methionyl-tRNA formyltransferase"/>
    <property type="match status" value="1"/>
</dbReference>
<comment type="catalytic activity">
    <reaction evidence="7 8">
        <text>L-methionyl-tRNA(fMet) + (6R)-10-formyltetrahydrofolate = N-formyl-L-methionyl-tRNA(fMet) + (6S)-5,6,7,8-tetrahydrofolate + H(+)</text>
        <dbReference type="Rhea" id="RHEA:24380"/>
        <dbReference type="Rhea" id="RHEA-COMP:9952"/>
        <dbReference type="Rhea" id="RHEA-COMP:9953"/>
        <dbReference type="ChEBI" id="CHEBI:15378"/>
        <dbReference type="ChEBI" id="CHEBI:57453"/>
        <dbReference type="ChEBI" id="CHEBI:78530"/>
        <dbReference type="ChEBI" id="CHEBI:78844"/>
        <dbReference type="ChEBI" id="CHEBI:195366"/>
        <dbReference type="EC" id="2.1.2.9"/>
    </reaction>
</comment>
<dbReference type="EC" id="2.1.2.9" evidence="3 8"/>
<gene>
    <name evidence="8 12" type="primary">fmt</name>
    <name evidence="12" type="ORF">GCM10011571_18180</name>
</gene>
<keyword evidence="5 8" id="KW-0808">Transferase</keyword>
<dbReference type="AlphaFoldDB" id="A0A8J2VI02"/>
<evidence type="ECO:0000256" key="4">
    <source>
        <dbReference type="ARBA" id="ARBA00016014"/>
    </source>
</evidence>
<dbReference type="CDD" id="cd08646">
    <property type="entry name" value="FMT_core_Met-tRNA-FMT_N"/>
    <property type="match status" value="1"/>
</dbReference>
<dbReference type="Pfam" id="PF02911">
    <property type="entry name" value="Formyl_trans_C"/>
    <property type="match status" value="1"/>
</dbReference>
<dbReference type="NCBIfam" id="TIGR00460">
    <property type="entry name" value="fmt"/>
    <property type="match status" value="1"/>
</dbReference>
<dbReference type="InterPro" id="IPR037022">
    <property type="entry name" value="Formyl_trans_C_sf"/>
</dbReference>
<feature type="compositionally biased region" description="Basic and acidic residues" evidence="9">
    <location>
        <begin position="304"/>
        <end position="316"/>
    </location>
</feature>